<evidence type="ECO:0000313" key="2">
    <source>
        <dbReference type="EMBL" id="KKL12864.1"/>
    </source>
</evidence>
<dbReference type="EMBL" id="LAZR01041094">
    <property type="protein sequence ID" value="KKL12864.1"/>
    <property type="molecule type" value="Genomic_DNA"/>
</dbReference>
<name>A0A0F9ATD9_9ZZZZ</name>
<proteinExistence type="predicted"/>
<dbReference type="AlphaFoldDB" id="A0A0F9ATD9"/>
<organism evidence="2">
    <name type="scientific">marine sediment metagenome</name>
    <dbReference type="NCBI Taxonomy" id="412755"/>
    <lineage>
        <taxon>unclassified sequences</taxon>
        <taxon>metagenomes</taxon>
        <taxon>ecological metagenomes</taxon>
    </lineage>
</organism>
<gene>
    <name evidence="2" type="ORF">LCGC14_2531530</name>
</gene>
<comment type="caution">
    <text evidence="2">The sequence shown here is derived from an EMBL/GenBank/DDBJ whole genome shotgun (WGS) entry which is preliminary data.</text>
</comment>
<sequence>QALCKPDLSILRWRGNLWFDGLAPWAEADWPGRTFRLGAALLRIREPITRCRATTANPETGQSDADTLGALRGFGHQTFGVYAEVIEGGPIARGDKLEPT</sequence>
<dbReference type="GO" id="GO:0030151">
    <property type="term" value="F:molybdenum ion binding"/>
    <property type="evidence" value="ECO:0007669"/>
    <property type="project" value="InterPro"/>
</dbReference>
<accession>A0A0F9ATD9</accession>
<dbReference type="SUPFAM" id="SSF50800">
    <property type="entry name" value="PK beta-barrel domain-like"/>
    <property type="match status" value="1"/>
</dbReference>
<dbReference type="InterPro" id="IPR005302">
    <property type="entry name" value="MoCF_Sase_C"/>
</dbReference>
<reference evidence="2" key="1">
    <citation type="journal article" date="2015" name="Nature">
        <title>Complex archaea that bridge the gap between prokaryotes and eukaryotes.</title>
        <authorList>
            <person name="Spang A."/>
            <person name="Saw J.H."/>
            <person name="Jorgensen S.L."/>
            <person name="Zaremba-Niedzwiedzka K."/>
            <person name="Martijn J."/>
            <person name="Lind A.E."/>
            <person name="van Eijk R."/>
            <person name="Schleper C."/>
            <person name="Guy L."/>
            <person name="Ettema T.J."/>
        </authorList>
    </citation>
    <scope>NUCLEOTIDE SEQUENCE</scope>
</reference>
<feature type="domain" description="MOSC" evidence="1">
    <location>
        <begin position="1"/>
        <end position="100"/>
    </location>
</feature>
<evidence type="ECO:0000259" key="1">
    <source>
        <dbReference type="PROSITE" id="PS51340"/>
    </source>
</evidence>
<dbReference type="Pfam" id="PF03473">
    <property type="entry name" value="MOSC"/>
    <property type="match status" value="1"/>
</dbReference>
<dbReference type="PROSITE" id="PS51340">
    <property type="entry name" value="MOSC"/>
    <property type="match status" value="1"/>
</dbReference>
<dbReference type="GO" id="GO:0030170">
    <property type="term" value="F:pyridoxal phosphate binding"/>
    <property type="evidence" value="ECO:0007669"/>
    <property type="project" value="InterPro"/>
</dbReference>
<feature type="non-terminal residue" evidence="2">
    <location>
        <position position="1"/>
    </location>
</feature>
<dbReference type="Gene3D" id="2.40.33.20">
    <property type="entry name" value="PK beta-barrel domain-like"/>
    <property type="match status" value="1"/>
</dbReference>
<dbReference type="InterPro" id="IPR011037">
    <property type="entry name" value="Pyrv_Knase-like_insert_dom_sf"/>
</dbReference>
<protein>
    <recommendedName>
        <fullName evidence="1">MOSC domain-containing protein</fullName>
    </recommendedName>
</protein>
<dbReference type="GO" id="GO:0003824">
    <property type="term" value="F:catalytic activity"/>
    <property type="evidence" value="ECO:0007669"/>
    <property type="project" value="InterPro"/>
</dbReference>